<dbReference type="PANTHER" id="PTHR30093:SF2">
    <property type="entry name" value="TYPE II SECRETION SYSTEM PROTEIN H"/>
    <property type="match status" value="1"/>
</dbReference>
<keyword evidence="1" id="KW-0732">Signal</keyword>
<dbReference type="EMBL" id="CP074694">
    <property type="protein sequence ID" value="QVL30010.1"/>
    <property type="molecule type" value="Genomic_DNA"/>
</dbReference>
<proteinExistence type="predicted"/>
<dbReference type="PANTHER" id="PTHR30093">
    <property type="entry name" value="GENERAL SECRETION PATHWAY PROTEIN G"/>
    <property type="match status" value="1"/>
</dbReference>
<protein>
    <submittedName>
        <fullName evidence="3">DUF1559 domain-containing protein</fullName>
    </submittedName>
</protein>
<evidence type="ECO:0000259" key="2">
    <source>
        <dbReference type="Pfam" id="PF07596"/>
    </source>
</evidence>
<name>A0A8E6ETF2_9BACT</name>
<accession>A0A8E6ETF2</accession>
<reference evidence="3" key="1">
    <citation type="submission" date="2021-05" db="EMBL/GenBank/DDBJ databases">
        <title>Complete genome sequence of the cellulolytic planctomycete Telmatocola sphagniphila SP2T and characterization of the first cellulase from planctomycetes.</title>
        <authorList>
            <person name="Rakitin A.L."/>
            <person name="Beletsky A.V."/>
            <person name="Naumoff D.G."/>
            <person name="Kulichevskaya I.S."/>
            <person name="Mardanov A.V."/>
            <person name="Ravin N.V."/>
            <person name="Dedysh S.N."/>
        </authorList>
    </citation>
    <scope>NUCLEOTIDE SEQUENCE</scope>
    <source>
        <strain evidence="3">SP2T</strain>
    </source>
</reference>
<dbReference type="RefSeq" id="WP_213493893.1">
    <property type="nucleotide sequence ID" value="NZ_CP074694.1"/>
</dbReference>
<dbReference type="Proteomes" id="UP000676194">
    <property type="component" value="Chromosome"/>
</dbReference>
<sequence length="558" mass="59969">MFHRFLLLTSVFALGWCSSTRAQTNTVPADAAIYAKINAKQFLDNPVLKPLLETISKADPALLADFQKRYPVTPLDISGVTVFALANPNPQGPPIPFGLIHMSKDVGPASVLALVDPKAQAKAVGGTAYFESQALQADIQFLDNRTVLVGAAGTLQMLAQRKAGKGALAEIIGKSETLPDFFFAIDASIIPADAKQGIPPDFQPIAALKTLQISGDSKTNNMIIQMNFASEAATKSAHEALLKAISAGRSELAKAKQEMMNQMSQQAANQPAGLEGMATAVGGLLASGGFNQIDAFLANPGLVVKGEQITKTIEMPDMMGINGATMPVLVGLLLPAVQKVRAAAGQAQGTNNVKQMILAFHNFESAYGFFPNDICDKNGKPLLSWRVAILPYIEQANLYNQFKLDEPWDSEHNKPLSEIVVKIFCNPNDPDVGPKTHYQVFTGKDTCFVPGKKLNITNITDGTSNTGIVFEAKEAVVWTKPGDIAYSPKMDVASKLLFRNGQSTTVGMADGSVRMIDKNLSARTWHLLINPADGEVLNLDARDTPERSFPKPPVPKKQ</sequence>
<evidence type="ECO:0000256" key="1">
    <source>
        <dbReference type="SAM" id="SignalP"/>
    </source>
</evidence>
<dbReference type="SUPFAM" id="SSF54523">
    <property type="entry name" value="Pili subunits"/>
    <property type="match status" value="1"/>
</dbReference>
<evidence type="ECO:0000313" key="3">
    <source>
        <dbReference type="EMBL" id="QVL30010.1"/>
    </source>
</evidence>
<keyword evidence="4" id="KW-1185">Reference proteome</keyword>
<dbReference type="InterPro" id="IPR011453">
    <property type="entry name" value="DUF1559"/>
</dbReference>
<gene>
    <name evidence="3" type="ORF">KIH39_14165</name>
</gene>
<dbReference type="KEGG" id="tsph:KIH39_14165"/>
<evidence type="ECO:0000313" key="4">
    <source>
        <dbReference type="Proteomes" id="UP000676194"/>
    </source>
</evidence>
<dbReference type="Pfam" id="PF07596">
    <property type="entry name" value="SBP_bac_10"/>
    <property type="match status" value="1"/>
</dbReference>
<feature type="signal peptide" evidence="1">
    <location>
        <begin position="1"/>
        <end position="22"/>
    </location>
</feature>
<organism evidence="3 4">
    <name type="scientific">Telmatocola sphagniphila</name>
    <dbReference type="NCBI Taxonomy" id="1123043"/>
    <lineage>
        <taxon>Bacteria</taxon>
        <taxon>Pseudomonadati</taxon>
        <taxon>Planctomycetota</taxon>
        <taxon>Planctomycetia</taxon>
        <taxon>Gemmatales</taxon>
        <taxon>Gemmataceae</taxon>
    </lineage>
</organism>
<dbReference type="AlphaFoldDB" id="A0A8E6ETF2"/>
<feature type="domain" description="DUF1559" evidence="2">
    <location>
        <begin position="338"/>
        <end position="482"/>
    </location>
</feature>
<dbReference type="InterPro" id="IPR045584">
    <property type="entry name" value="Pilin-like"/>
</dbReference>
<feature type="chain" id="PRO_5034457538" evidence="1">
    <location>
        <begin position="23"/>
        <end position="558"/>
    </location>
</feature>